<proteinExistence type="predicted"/>
<evidence type="ECO:0000313" key="1">
    <source>
        <dbReference type="EMBL" id="MER7374845.1"/>
    </source>
</evidence>
<name>A0ABV1XTU9_9ACTN</name>
<sequence>MASTSMVTLSDDDHCPFCRSPISGQMRWWTLLSRHLTSQGEVEYCSGGCGCQVVVVDGEIVKTLVRRPRPARAAAP</sequence>
<comment type="caution">
    <text evidence="1">The sequence shown here is derived from an EMBL/GenBank/DDBJ whole genome shotgun (WGS) entry which is preliminary data.</text>
</comment>
<gene>
    <name evidence="1" type="ORF">ABT384_19625</name>
</gene>
<dbReference type="RefSeq" id="WP_190071819.1">
    <property type="nucleotide sequence ID" value="NZ_BNBM01000008.1"/>
</dbReference>
<accession>A0ABV1XTU9</accession>
<keyword evidence="2" id="KW-1185">Reference proteome</keyword>
<dbReference type="EMBL" id="JBEPFB010000008">
    <property type="protein sequence ID" value="MER7374845.1"/>
    <property type="molecule type" value="Genomic_DNA"/>
</dbReference>
<dbReference type="Proteomes" id="UP001486207">
    <property type="component" value="Unassembled WGS sequence"/>
</dbReference>
<reference evidence="1 2" key="1">
    <citation type="submission" date="2024-06" db="EMBL/GenBank/DDBJ databases">
        <title>The Natural Products Discovery Center: Release of the First 8490 Sequenced Strains for Exploring Actinobacteria Biosynthetic Diversity.</title>
        <authorList>
            <person name="Kalkreuter E."/>
            <person name="Kautsar S.A."/>
            <person name="Yang D."/>
            <person name="Bader C.D."/>
            <person name="Teijaro C.N."/>
            <person name="Fluegel L."/>
            <person name="Davis C.M."/>
            <person name="Simpson J.R."/>
            <person name="Lauterbach L."/>
            <person name="Steele A.D."/>
            <person name="Gui C."/>
            <person name="Meng S."/>
            <person name="Li G."/>
            <person name="Viehrig K."/>
            <person name="Ye F."/>
            <person name="Su P."/>
            <person name="Kiefer A.F."/>
            <person name="Nichols A."/>
            <person name="Cepeda A.J."/>
            <person name="Yan W."/>
            <person name="Fan B."/>
            <person name="Jiang Y."/>
            <person name="Adhikari A."/>
            <person name="Zheng C.-J."/>
            <person name="Schuster L."/>
            <person name="Cowan T.M."/>
            <person name="Smanski M.J."/>
            <person name="Chevrette M.G."/>
            <person name="De Carvalho L.P.S."/>
            <person name="Shen B."/>
        </authorList>
    </citation>
    <scope>NUCLEOTIDE SEQUENCE [LARGE SCALE GENOMIC DNA]</scope>
    <source>
        <strain evidence="1 2">NPDC000155</strain>
    </source>
</reference>
<protein>
    <submittedName>
        <fullName evidence="1">Uncharacterized protein</fullName>
    </submittedName>
</protein>
<organism evidence="1 2">
    <name type="scientific">Streptomyces lanatus</name>
    <dbReference type="NCBI Taxonomy" id="66900"/>
    <lineage>
        <taxon>Bacteria</taxon>
        <taxon>Bacillati</taxon>
        <taxon>Actinomycetota</taxon>
        <taxon>Actinomycetes</taxon>
        <taxon>Kitasatosporales</taxon>
        <taxon>Streptomycetaceae</taxon>
        <taxon>Streptomyces</taxon>
    </lineage>
</organism>
<evidence type="ECO:0000313" key="2">
    <source>
        <dbReference type="Proteomes" id="UP001486207"/>
    </source>
</evidence>